<feature type="region of interest" description="Disordered" evidence="1">
    <location>
        <begin position="137"/>
        <end position="208"/>
    </location>
</feature>
<evidence type="ECO:0000313" key="3">
    <source>
        <dbReference type="Proteomes" id="UP000694866"/>
    </source>
</evidence>
<name>A0A9R1TQ22_9HYME</name>
<dbReference type="Proteomes" id="UP000694866">
    <property type="component" value="Unplaced"/>
</dbReference>
<sequence>MKYQRVSVDFVNMVFTAFTYVALAGAVWVFLRLLQACFSLPKHLKKQNDIQQMLQDKVDSYEKYIEECEAKEKEAAESGETVVSVDENGEERSEVPVIDETKWKERRECLEMLKKELRRVRDGGDQYDWDYLLEEDEKEEKEEKDILGKEEKKEKGEAEENHKKMDDETFSDVDEEKCKSKTQLNFRNDVGDKKEPEEIPVEEKKKNK</sequence>
<feature type="compositionally biased region" description="Basic and acidic residues" evidence="1">
    <location>
        <begin position="141"/>
        <end position="167"/>
    </location>
</feature>
<reference evidence="4" key="1">
    <citation type="submission" date="2025-08" db="UniProtKB">
        <authorList>
            <consortium name="RefSeq"/>
        </authorList>
    </citation>
    <scope>IDENTIFICATION</scope>
    <source>
        <strain evidence="4">USDA-PBARC FA_bdor</strain>
        <tissue evidence="4">Whole organism</tissue>
    </source>
</reference>
<accession>A0A9R1TQ22</accession>
<evidence type="ECO:0000256" key="2">
    <source>
        <dbReference type="SAM" id="Phobius"/>
    </source>
</evidence>
<keyword evidence="2" id="KW-0472">Membrane</keyword>
<feature type="transmembrane region" description="Helical" evidence="2">
    <location>
        <begin position="12"/>
        <end position="31"/>
    </location>
</feature>
<evidence type="ECO:0000256" key="1">
    <source>
        <dbReference type="SAM" id="MobiDB-lite"/>
    </source>
</evidence>
<keyword evidence="3" id="KW-1185">Reference proteome</keyword>
<proteinExistence type="predicted"/>
<keyword evidence="2" id="KW-1133">Transmembrane helix</keyword>
<organism evidence="3 4">
    <name type="scientific">Fopius arisanus</name>
    <dbReference type="NCBI Taxonomy" id="64838"/>
    <lineage>
        <taxon>Eukaryota</taxon>
        <taxon>Metazoa</taxon>
        <taxon>Ecdysozoa</taxon>
        <taxon>Arthropoda</taxon>
        <taxon>Hexapoda</taxon>
        <taxon>Insecta</taxon>
        <taxon>Pterygota</taxon>
        <taxon>Neoptera</taxon>
        <taxon>Endopterygota</taxon>
        <taxon>Hymenoptera</taxon>
        <taxon>Apocrita</taxon>
        <taxon>Ichneumonoidea</taxon>
        <taxon>Braconidae</taxon>
        <taxon>Opiinae</taxon>
        <taxon>Fopius</taxon>
    </lineage>
</organism>
<gene>
    <name evidence="4" type="primary">LOC105272511</name>
</gene>
<dbReference type="OrthoDB" id="6619981at2759"/>
<dbReference type="KEGG" id="fas:105272511"/>
<dbReference type="AlphaFoldDB" id="A0A9R1TQ22"/>
<feature type="compositionally biased region" description="Basic and acidic residues" evidence="1">
    <location>
        <begin position="189"/>
        <end position="208"/>
    </location>
</feature>
<dbReference type="GeneID" id="105272511"/>
<keyword evidence="2" id="KW-0812">Transmembrane</keyword>
<dbReference type="RefSeq" id="XP_011312981.1">
    <property type="nucleotide sequence ID" value="XM_011314679.1"/>
</dbReference>
<evidence type="ECO:0000313" key="4">
    <source>
        <dbReference type="RefSeq" id="XP_011312981.1"/>
    </source>
</evidence>
<protein>
    <submittedName>
        <fullName evidence="4">Histone-lysine N-methyltransferase, H3 lysine-79 specific isoform X1</fullName>
    </submittedName>
</protein>